<name>A0ABU5QSB7_9BACT</name>
<sequence>MIADFYLMTNKNLNSYFQAISNAKAPSKFTTNFLIQLGFKSTGDRLFIQILKGLAFLDSNGVPTERYFQFLDNSQSKYILTEAIKEAYADLFQINIRANEMSESEVKNKLKTIFQGKKSDDVMRFMAKTFKGLCELGDFNHSNNLVKQDPKIEIQEDKHSERNYDVPNYDNQNLSSLVNKSISTELHYNIQIHLPETKDIAVYDAIFESLKKHLL</sequence>
<dbReference type="Proteomes" id="UP001304671">
    <property type="component" value="Unassembled WGS sequence"/>
</dbReference>
<protein>
    <submittedName>
        <fullName evidence="1">DUF5343 domain-containing protein</fullName>
    </submittedName>
</protein>
<reference evidence="1 2" key="1">
    <citation type="submission" date="2023-12" db="EMBL/GenBank/DDBJ databases">
        <title>Novel species of the genus Arcicella isolated from rivers.</title>
        <authorList>
            <person name="Lu H."/>
        </authorList>
    </citation>
    <scope>NUCLEOTIDE SEQUENCE [LARGE SCALE GENOMIC DNA]</scope>
    <source>
        <strain evidence="1 2">LMG 21963</strain>
    </source>
</reference>
<dbReference type="RefSeq" id="WP_323252102.1">
    <property type="nucleotide sequence ID" value="NZ_JAYFUL010000042.1"/>
</dbReference>
<evidence type="ECO:0000313" key="1">
    <source>
        <dbReference type="EMBL" id="MEA5259993.1"/>
    </source>
</evidence>
<dbReference type="InterPro" id="IPR035235">
    <property type="entry name" value="DUF5343"/>
</dbReference>
<evidence type="ECO:0000313" key="2">
    <source>
        <dbReference type="Proteomes" id="UP001304671"/>
    </source>
</evidence>
<dbReference type="Pfam" id="PF17278">
    <property type="entry name" value="DUF5343"/>
    <property type="match status" value="1"/>
</dbReference>
<gene>
    <name evidence="1" type="ORF">VB264_19500</name>
</gene>
<comment type="caution">
    <text evidence="1">The sequence shown here is derived from an EMBL/GenBank/DDBJ whole genome shotgun (WGS) entry which is preliminary data.</text>
</comment>
<organism evidence="1 2">
    <name type="scientific">Arcicella aquatica</name>
    <dbReference type="NCBI Taxonomy" id="217141"/>
    <lineage>
        <taxon>Bacteria</taxon>
        <taxon>Pseudomonadati</taxon>
        <taxon>Bacteroidota</taxon>
        <taxon>Cytophagia</taxon>
        <taxon>Cytophagales</taxon>
        <taxon>Flectobacillaceae</taxon>
        <taxon>Arcicella</taxon>
    </lineage>
</organism>
<keyword evidence="2" id="KW-1185">Reference proteome</keyword>
<dbReference type="EMBL" id="JAYFUL010000042">
    <property type="protein sequence ID" value="MEA5259993.1"/>
    <property type="molecule type" value="Genomic_DNA"/>
</dbReference>
<accession>A0ABU5QSB7</accession>
<proteinExistence type="predicted"/>